<dbReference type="Pfam" id="PF00583">
    <property type="entry name" value="Acetyltransf_1"/>
    <property type="match status" value="1"/>
</dbReference>
<dbReference type="CDD" id="cd04301">
    <property type="entry name" value="NAT_SF"/>
    <property type="match status" value="1"/>
</dbReference>
<dbReference type="InterPro" id="IPR000182">
    <property type="entry name" value="GNAT_dom"/>
</dbReference>
<dbReference type="SUPFAM" id="SSF55729">
    <property type="entry name" value="Acyl-CoA N-acyltransferases (Nat)"/>
    <property type="match status" value="1"/>
</dbReference>
<evidence type="ECO:0000259" key="1">
    <source>
        <dbReference type="PROSITE" id="PS51186"/>
    </source>
</evidence>
<name>A0A9D2GJ50_9FIRM</name>
<accession>A0A9D2GJ50</accession>
<gene>
    <name evidence="2" type="ORF">IAA17_08280</name>
</gene>
<dbReference type="PROSITE" id="PS51186">
    <property type="entry name" value="GNAT"/>
    <property type="match status" value="1"/>
</dbReference>
<evidence type="ECO:0000313" key="3">
    <source>
        <dbReference type="Proteomes" id="UP000824101"/>
    </source>
</evidence>
<reference evidence="2" key="2">
    <citation type="submission" date="2021-04" db="EMBL/GenBank/DDBJ databases">
        <authorList>
            <person name="Gilroy R."/>
        </authorList>
    </citation>
    <scope>NUCLEOTIDE SEQUENCE</scope>
    <source>
        <strain evidence="2">ChiBcec1-1093</strain>
    </source>
</reference>
<organism evidence="2 3">
    <name type="scientific">Candidatus Lachnoclostridium stercorigallinarum</name>
    <dbReference type="NCBI Taxonomy" id="2838634"/>
    <lineage>
        <taxon>Bacteria</taxon>
        <taxon>Bacillati</taxon>
        <taxon>Bacillota</taxon>
        <taxon>Clostridia</taxon>
        <taxon>Lachnospirales</taxon>
        <taxon>Lachnospiraceae</taxon>
    </lineage>
</organism>
<dbReference type="InterPro" id="IPR052742">
    <property type="entry name" value="Mito_N-acetyltransferase"/>
</dbReference>
<dbReference type="PANTHER" id="PTHR43138:SF1">
    <property type="entry name" value="N-ACETYLTRANSFERASE ACA1"/>
    <property type="match status" value="1"/>
</dbReference>
<feature type="domain" description="N-acetyltransferase" evidence="1">
    <location>
        <begin position="3"/>
        <end position="162"/>
    </location>
</feature>
<dbReference type="Proteomes" id="UP000824101">
    <property type="component" value="Unassembled WGS sequence"/>
</dbReference>
<protein>
    <submittedName>
        <fullName evidence="2">GNAT family N-acetyltransferase</fullName>
        <ecNumber evidence="2">2.3.1.-</ecNumber>
    </submittedName>
</protein>
<dbReference type="PANTHER" id="PTHR43138">
    <property type="entry name" value="ACETYLTRANSFERASE, GNAT FAMILY"/>
    <property type="match status" value="1"/>
</dbReference>
<proteinExistence type="predicted"/>
<dbReference type="GO" id="GO:0016747">
    <property type="term" value="F:acyltransferase activity, transferring groups other than amino-acyl groups"/>
    <property type="evidence" value="ECO:0007669"/>
    <property type="project" value="InterPro"/>
</dbReference>
<keyword evidence="2" id="KW-0808">Transferase</keyword>
<reference evidence="2" key="1">
    <citation type="journal article" date="2021" name="PeerJ">
        <title>Extensive microbial diversity within the chicken gut microbiome revealed by metagenomics and culture.</title>
        <authorList>
            <person name="Gilroy R."/>
            <person name="Ravi A."/>
            <person name="Getino M."/>
            <person name="Pursley I."/>
            <person name="Horton D.L."/>
            <person name="Alikhan N.F."/>
            <person name="Baker D."/>
            <person name="Gharbi K."/>
            <person name="Hall N."/>
            <person name="Watson M."/>
            <person name="Adriaenssens E.M."/>
            <person name="Foster-Nyarko E."/>
            <person name="Jarju S."/>
            <person name="Secka A."/>
            <person name="Antonio M."/>
            <person name="Oren A."/>
            <person name="Chaudhuri R.R."/>
            <person name="La Ragione R."/>
            <person name="Hildebrand F."/>
            <person name="Pallen M.J."/>
        </authorList>
    </citation>
    <scope>NUCLEOTIDE SEQUENCE</scope>
    <source>
        <strain evidence="2">ChiBcec1-1093</strain>
    </source>
</reference>
<dbReference type="EC" id="2.3.1.-" evidence="2"/>
<dbReference type="AlphaFoldDB" id="A0A9D2GJ50"/>
<evidence type="ECO:0000313" key="2">
    <source>
        <dbReference type="EMBL" id="HIZ79767.1"/>
    </source>
</evidence>
<dbReference type="InterPro" id="IPR016181">
    <property type="entry name" value="Acyl_CoA_acyltransferase"/>
</dbReference>
<sequence length="173" mass="19087">MGLTFRAYTGEDLPELMEIWNDILEDGVAFPGTELYDLPEFAAMLEEQSAVTCMLQDGVLAGYYILHPNNIGRCSHVANASYAMKKEFRGRGLGKYLVGQSLKQAARLGFRGMQFNAVVAGNLAALRIYRNAGFQTVGKIPGGFLLKNGTYSDMYILYRPLTESGIEMMSDSC</sequence>
<comment type="caution">
    <text evidence="2">The sequence shown here is derived from an EMBL/GenBank/DDBJ whole genome shotgun (WGS) entry which is preliminary data.</text>
</comment>
<dbReference type="EMBL" id="DXBC01000129">
    <property type="protein sequence ID" value="HIZ79767.1"/>
    <property type="molecule type" value="Genomic_DNA"/>
</dbReference>
<dbReference type="Gene3D" id="3.40.630.30">
    <property type="match status" value="1"/>
</dbReference>
<keyword evidence="2" id="KW-0012">Acyltransferase</keyword>